<evidence type="ECO:0000256" key="3">
    <source>
        <dbReference type="ARBA" id="ARBA00022679"/>
    </source>
</evidence>
<evidence type="ECO:0000259" key="5">
    <source>
        <dbReference type="Pfam" id="PF01555"/>
    </source>
</evidence>
<keyword evidence="7" id="KW-1185">Reference proteome</keyword>
<dbReference type="InterPro" id="IPR001091">
    <property type="entry name" value="RM_Methyltransferase"/>
</dbReference>
<dbReference type="OrthoDB" id="9816043at2"/>
<dbReference type="EMBL" id="QFVT01000003">
    <property type="protein sequence ID" value="PYC48184.1"/>
    <property type="molecule type" value="Genomic_DNA"/>
</dbReference>
<accession>A0A2V4N015</accession>
<dbReference type="Gene3D" id="3.40.50.150">
    <property type="entry name" value="Vaccinia Virus protein VP39"/>
    <property type="match status" value="1"/>
</dbReference>
<evidence type="ECO:0000313" key="7">
    <source>
        <dbReference type="Proteomes" id="UP000248012"/>
    </source>
</evidence>
<evidence type="ECO:0000313" key="6">
    <source>
        <dbReference type="EMBL" id="PYC48184.1"/>
    </source>
</evidence>
<keyword evidence="3" id="KW-0808">Transferase</keyword>
<keyword evidence="2" id="KW-0489">Methyltransferase</keyword>
<dbReference type="SUPFAM" id="SSF53335">
    <property type="entry name" value="S-adenosyl-L-methionine-dependent methyltransferases"/>
    <property type="match status" value="1"/>
</dbReference>
<dbReference type="InterPro" id="IPR002941">
    <property type="entry name" value="DNA_methylase_N4/N6"/>
</dbReference>
<evidence type="ECO:0000256" key="4">
    <source>
        <dbReference type="ARBA" id="ARBA00047942"/>
    </source>
</evidence>
<evidence type="ECO:0000256" key="2">
    <source>
        <dbReference type="ARBA" id="ARBA00022603"/>
    </source>
</evidence>
<dbReference type="InterPro" id="IPR029063">
    <property type="entry name" value="SAM-dependent_MTases_sf"/>
</dbReference>
<sequence length="579" mass="64576">MEPTMKDLFDTNTKTLSALINEDCLETLKTIKSNSVDAQVYDPPYDDVLDHDWDKNLNLFPIWEESFRVLKPGGYLVVFGDHRRFHRTICELEDIGFTLISGMAWTYNNGTPACQKIDDLHHTRVKPGQEPIGLFMKPLLEKTYKVHRKKHGNSGLRVKNTVPGVKMTKSTFDYQKPTPTERNLGVEHLQTKRVNKRDESGRSLYRTTSRKNHGPCVKPVQLMYHLLKLVTPEGGTVMDAFMGTGATGMAAAWAGFNFIGIERDKSYFEVAKLRVEYALNNQMPSFPLHAAKRRKISITEKSYANRASHTTPWIEATTDLGALVPLRRPIRVKRAIQKLLASVSTLWGNAVNSFNGSVNKGKVSGRRHTEKTVSIAGVLPNGTNLPFNRLPFVEVLPLVFHNKNAAIGQHCDKVGVEFPVGHLQPEGRSLPVNVAHPVSDLFVPVDVQGTVPLFVTVKRANKREVMLVELGRAGIGPVRRVALLIEDDGQVRAGLKVLRVGGKKGTVLRCFSLAAKIILVAAQHIQLNPRGHQFFYGLGYEYYRAWLGDIGMNDAAFQPVGEARQGPSRLPNDARKLAL</sequence>
<dbReference type="EC" id="2.1.1.72" evidence="1"/>
<dbReference type="GO" id="GO:0032259">
    <property type="term" value="P:methylation"/>
    <property type="evidence" value="ECO:0007669"/>
    <property type="project" value="UniProtKB-KW"/>
</dbReference>
<comment type="catalytic activity">
    <reaction evidence="4">
        <text>a 2'-deoxyadenosine in DNA + S-adenosyl-L-methionine = an N(6)-methyl-2'-deoxyadenosine in DNA + S-adenosyl-L-homocysteine + H(+)</text>
        <dbReference type="Rhea" id="RHEA:15197"/>
        <dbReference type="Rhea" id="RHEA-COMP:12418"/>
        <dbReference type="Rhea" id="RHEA-COMP:12419"/>
        <dbReference type="ChEBI" id="CHEBI:15378"/>
        <dbReference type="ChEBI" id="CHEBI:57856"/>
        <dbReference type="ChEBI" id="CHEBI:59789"/>
        <dbReference type="ChEBI" id="CHEBI:90615"/>
        <dbReference type="ChEBI" id="CHEBI:90616"/>
        <dbReference type="EC" id="2.1.1.72"/>
    </reaction>
</comment>
<dbReference type="GO" id="GO:0008170">
    <property type="term" value="F:N-methyltransferase activity"/>
    <property type="evidence" value="ECO:0007669"/>
    <property type="project" value="InterPro"/>
</dbReference>
<proteinExistence type="predicted"/>
<organism evidence="6 7">
    <name type="scientific">Litorivita pollutaquae</name>
    <dbReference type="NCBI Taxonomy" id="2200892"/>
    <lineage>
        <taxon>Bacteria</taxon>
        <taxon>Pseudomonadati</taxon>
        <taxon>Pseudomonadota</taxon>
        <taxon>Alphaproteobacteria</taxon>
        <taxon>Rhodobacterales</taxon>
        <taxon>Paracoccaceae</taxon>
        <taxon>Litorivita</taxon>
    </lineage>
</organism>
<dbReference type="Proteomes" id="UP000248012">
    <property type="component" value="Unassembled WGS sequence"/>
</dbReference>
<dbReference type="GO" id="GO:0009007">
    <property type="term" value="F:site-specific DNA-methyltransferase (adenine-specific) activity"/>
    <property type="evidence" value="ECO:0007669"/>
    <property type="project" value="UniProtKB-EC"/>
</dbReference>
<dbReference type="Pfam" id="PF01555">
    <property type="entry name" value="N6_N4_Mtase"/>
    <property type="match status" value="1"/>
</dbReference>
<evidence type="ECO:0000256" key="1">
    <source>
        <dbReference type="ARBA" id="ARBA00011900"/>
    </source>
</evidence>
<protein>
    <recommendedName>
        <fullName evidence="1">site-specific DNA-methyltransferase (adenine-specific)</fullName>
        <ecNumber evidence="1">2.1.1.72</ecNumber>
    </recommendedName>
</protein>
<reference evidence="6 7" key="1">
    <citation type="submission" date="2018-05" db="EMBL/GenBank/DDBJ databases">
        <title>Oceanovita maritima gen. nov., sp. nov., a marine bacterium in the family Rhodobacteraceae isolated from surface seawater of Lundu port Xiamen, China.</title>
        <authorList>
            <person name="Hetharua B.H."/>
            <person name="Min D."/>
            <person name="Liao H."/>
            <person name="Tian Y."/>
        </authorList>
    </citation>
    <scope>NUCLEOTIDE SEQUENCE [LARGE SCALE GENOMIC DNA]</scope>
    <source>
        <strain evidence="6 7">FSX-11</strain>
    </source>
</reference>
<feature type="domain" description="DNA methylase N-4/N-6" evidence="5">
    <location>
        <begin position="36"/>
        <end position="272"/>
    </location>
</feature>
<dbReference type="AlphaFoldDB" id="A0A2V4N015"/>
<dbReference type="GO" id="GO:0003677">
    <property type="term" value="F:DNA binding"/>
    <property type="evidence" value="ECO:0007669"/>
    <property type="project" value="InterPro"/>
</dbReference>
<dbReference type="PRINTS" id="PR00508">
    <property type="entry name" value="S21N4MTFRASE"/>
</dbReference>
<name>A0A2V4N015_9RHOB</name>
<comment type="caution">
    <text evidence="6">The sequence shown here is derived from an EMBL/GenBank/DDBJ whole genome shotgun (WGS) entry which is preliminary data.</text>
</comment>
<gene>
    <name evidence="6" type="ORF">DI396_04015</name>
</gene>